<dbReference type="AlphaFoldDB" id="A0A8B9T2K8"/>
<feature type="transmembrane region" description="Helical" evidence="2">
    <location>
        <begin position="147"/>
        <end position="175"/>
    </location>
</feature>
<name>A0A8B9T2K8_ANAPL</name>
<keyword evidence="2" id="KW-0812">Transmembrane</keyword>
<organism evidence="3 4">
    <name type="scientific">Anas platyrhynchos</name>
    <name type="common">Mallard</name>
    <name type="synonym">Anas boschas</name>
    <dbReference type="NCBI Taxonomy" id="8839"/>
    <lineage>
        <taxon>Eukaryota</taxon>
        <taxon>Metazoa</taxon>
        <taxon>Chordata</taxon>
        <taxon>Craniata</taxon>
        <taxon>Vertebrata</taxon>
        <taxon>Euteleostomi</taxon>
        <taxon>Archelosauria</taxon>
        <taxon>Archosauria</taxon>
        <taxon>Dinosauria</taxon>
        <taxon>Saurischia</taxon>
        <taxon>Theropoda</taxon>
        <taxon>Coelurosauria</taxon>
        <taxon>Aves</taxon>
        <taxon>Neognathae</taxon>
        <taxon>Galloanserae</taxon>
        <taxon>Anseriformes</taxon>
        <taxon>Anatidae</taxon>
        <taxon>Anatinae</taxon>
        <taxon>Anas</taxon>
    </lineage>
</organism>
<reference evidence="3" key="1">
    <citation type="submission" date="2025-08" db="UniProtKB">
        <authorList>
            <consortium name="Ensembl"/>
        </authorList>
    </citation>
    <scope>IDENTIFICATION</scope>
</reference>
<feature type="transmembrane region" description="Helical" evidence="2">
    <location>
        <begin position="62"/>
        <end position="81"/>
    </location>
</feature>
<protein>
    <submittedName>
        <fullName evidence="3">Uncharacterized protein</fullName>
    </submittedName>
</protein>
<reference evidence="3" key="2">
    <citation type="submission" date="2025-09" db="UniProtKB">
        <authorList>
            <consortium name="Ensembl"/>
        </authorList>
    </citation>
    <scope>IDENTIFICATION</scope>
</reference>
<evidence type="ECO:0000256" key="2">
    <source>
        <dbReference type="SAM" id="Phobius"/>
    </source>
</evidence>
<proteinExistence type="predicted"/>
<dbReference type="Proteomes" id="UP000694400">
    <property type="component" value="Unassembled WGS sequence"/>
</dbReference>
<dbReference type="Ensembl" id="ENSAPLT00020015969.1">
    <property type="protein sequence ID" value="ENSAPLP00020014823.1"/>
    <property type="gene ID" value="ENSAPLG00020010766.1"/>
</dbReference>
<feature type="region of interest" description="Disordered" evidence="1">
    <location>
        <begin position="1"/>
        <end position="20"/>
    </location>
</feature>
<keyword evidence="2" id="KW-1133">Transmembrane helix</keyword>
<sequence>MPLPSLRWNSSGSEGDPETELGLPVELCGVLSKVRLLHNCYCLKGNGCSYHRGKRVDRGIQGTLCMGLLFYISVNGSVWYLRAQDPGHRQQWVDAIEQHKFGSPVLGLSPPSSYCTPSLPVGRTEQKAEMSLHSSHPKPKHRKKTPLYWLFHLLAGIFTIISQFILAALHGCVILQDMEKRRRIEEAYKMLWTELKKKSHFGGLDYEEGPNSLINEEEFFDAVEAALDRQDKMEERVSMLEKC</sequence>
<accession>A0A8B9T2K8</accession>
<evidence type="ECO:0000256" key="1">
    <source>
        <dbReference type="SAM" id="MobiDB-lite"/>
    </source>
</evidence>
<dbReference type="SUPFAM" id="SSF50729">
    <property type="entry name" value="PH domain-like"/>
    <property type="match status" value="1"/>
</dbReference>
<evidence type="ECO:0000313" key="4">
    <source>
        <dbReference type="Proteomes" id="UP000694400"/>
    </source>
</evidence>
<evidence type="ECO:0000313" key="3">
    <source>
        <dbReference type="Ensembl" id="ENSAPLP00020014823.1"/>
    </source>
</evidence>
<keyword evidence="2" id="KW-0472">Membrane</keyword>